<dbReference type="Pfam" id="PF10924">
    <property type="entry name" value="DUF2711"/>
    <property type="match status" value="1"/>
</dbReference>
<name>A0A073K0M8_9BACI</name>
<dbReference type="InterPro" id="IPR024250">
    <property type="entry name" value="DUF2711"/>
</dbReference>
<gene>
    <name evidence="1" type="ORF">BAMA_16800</name>
</gene>
<proteinExistence type="predicted"/>
<dbReference type="Proteomes" id="UP000027822">
    <property type="component" value="Unassembled WGS sequence"/>
</dbReference>
<dbReference type="EMBL" id="JOTN01000004">
    <property type="protein sequence ID" value="KEK20111.1"/>
    <property type="molecule type" value="Genomic_DNA"/>
</dbReference>
<organism evidence="1 2">
    <name type="scientific">Bacillus manliponensis</name>
    <dbReference type="NCBI Taxonomy" id="574376"/>
    <lineage>
        <taxon>Bacteria</taxon>
        <taxon>Bacillati</taxon>
        <taxon>Bacillota</taxon>
        <taxon>Bacilli</taxon>
        <taxon>Bacillales</taxon>
        <taxon>Bacillaceae</taxon>
        <taxon>Bacillus</taxon>
        <taxon>Bacillus cereus group</taxon>
    </lineage>
</organism>
<sequence length="225" mass="25704">MLDYIWLDDESPILQQVPKGFQSAAILLHPFVQMPLGWEKSMRKRQYQHIYPNDEEALNIGKSVPWREIMSQSSLNSYNELAIALITSIGAFKKEYKRTDLANKLNSNLNSDLFYPTEDSTSVFLLDNLLKVVGSKGASKLYFSDPLSDNSGVLNIEDTNSLDICNLFGPELIVTDENMDYAFMSLYDSFTTLLFAKDKNIEHIVQLLDCEAIICEQETAINWYF</sequence>
<evidence type="ECO:0008006" key="3">
    <source>
        <dbReference type="Google" id="ProtNLM"/>
    </source>
</evidence>
<dbReference type="OrthoDB" id="2924040at2"/>
<dbReference type="AlphaFoldDB" id="A0A073K0M8"/>
<evidence type="ECO:0000313" key="2">
    <source>
        <dbReference type="Proteomes" id="UP000027822"/>
    </source>
</evidence>
<accession>A0A073K0M8</accession>
<dbReference type="RefSeq" id="WP_034637311.1">
    <property type="nucleotide sequence ID" value="NZ_CBCSJC010000003.1"/>
</dbReference>
<keyword evidence="2" id="KW-1185">Reference proteome</keyword>
<protein>
    <recommendedName>
        <fullName evidence="3">DUF2711 domain-containing protein</fullName>
    </recommendedName>
</protein>
<dbReference type="eggNOG" id="ENOG502ZX6E">
    <property type="taxonomic scope" value="Bacteria"/>
</dbReference>
<reference evidence="1 2" key="1">
    <citation type="submission" date="2014-06" db="EMBL/GenBank/DDBJ databases">
        <title>Draft genome sequence of Bacillus manliponensis JCM 15802 (MCCC 1A00708).</title>
        <authorList>
            <person name="Lai Q."/>
            <person name="Liu Y."/>
            <person name="Shao Z."/>
        </authorList>
    </citation>
    <scope>NUCLEOTIDE SEQUENCE [LARGE SCALE GENOMIC DNA]</scope>
    <source>
        <strain evidence="1 2">JCM 15802</strain>
    </source>
</reference>
<comment type="caution">
    <text evidence="1">The sequence shown here is derived from an EMBL/GenBank/DDBJ whole genome shotgun (WGS) entry which is preliminary data.</text>
</comment>
<evidence type="ECO:0000313" key="1">
    <source>
        <dbReference type="EMBL" id="KEK20111.1"/>
    </source>
</evidence>